<proteinExistence type="predicted"/>
<accession>A0A8I1GIB2</accession>
<gene>
    <name evidence="1" type="ORF">JDN41_09610</name>
</gene>
<dbReference type="AlphaFoldDB" id="A0A8I1GIB2"/>
<organism evidence="1 2">
    <name type="scientific">Rhodomicrobium udaipurense</name>
    <dbReference type="NCBI Taxonomy" id="1202716"/>
    <lineage>
        <taxon>Bacteria</taxon>
        <taxon>Pseudomonadati</taxon>
        <taxon>Pseudomonadota</taxon>
        <taxon>Alphaproteobacteria</taxon>
        <taxon>Hyphomicrobiales</taxon>
        <taxon>Hyphomicrobiaceae</taxon>
        <taxon>Rhodomicrobium</taxon>
    </lineage>
</organism>
<evidence type="ECO:0000313" key="1">
    <source>
        <dbReference type="EMBL" id="MBJ7543817.1"/>
    </source>
</evidence>
<dbReference type="EMBL" id="JAEMUK010000018">
    <property type="protein sequence ID" value="MBJ7543817.1"/>
    <property type="molecule type" value="Genomic_DNA"/>
</dbReference>
<dbReference type="Proteomes" id="UP000623250">
    <property type="component" value="Unassembled WGS sequence"/>
</dbReference>
<dbReference type="RefSeq" id="WP_037241854.1">
    <property type="nucleotide sequence ID" value="NZ_JAEMUK010000018.1"/>
</dbReference>
<comment type="caution">
    <text evidence="1">The sequence shown here is derived from an EMBL/GenBank/DDBJ whole genome shotgun (WGS) entry which is preliminary data.</text>
</comment>
<sequence>MEKKIDLAPPLRPKFTTSMEKKIEHLWLDSERRGWQFNEFAVVVLEVLTVLHHRNGLEDKTAETQEDRETQVG</sequence>
<evidence type="ECO:0000313" key="2">
    <source>
        <dbReference type="Proteomes" id="UP000623250"/>
    </source>
</evidence>
<name>A0A8I1GIB2_9HYPH</name>
<keyword evidence="2" id="KW-1185">Reference proteome</keyword>
<reference evidence="1 2" key="1">
    <citation type="submission" date="2020-12" db="EMBL/GenBank/DDBJ databases">
        <title>Revised draft genomes of Rhodomicrobium vannielii ATCC 17100 and Rhodomicrobium udaipurense JA643.</title>
        <authorList>
            <person name="Conners E.M."/>
            <person name="Davenport E.J."/>
            <person name="Bose A."/>
        </authorList>
    </citation>
    <scope>NUCLEOTIDE SEQUENCE [LARGE SCALE GENOMIC DNA]</scope>
    <source>
        <strain evidence="1 2">JA643</strain>
    </source>
</reference>
<protein>
    <submittedName>
        <fullName evidence="1">Uncharacterized protein</fullName>
    </submittedName>
</protein>